<feature type="compositionally biased region" description="Polar residues" evidence="1">
    <location>
        <begin position="902"/>
        <end position="911"/>
    </location>
</feature>
<feature type="compositionally biased region" description="Low complexity" evidence="1">
    <location>
        <begin position="358"/>
        <end position="378"/>
    </location>
</feature>
<feature type="compositionally biased region" description="Basic and acidic residues" evidence="1">
    <location>
        <begin position="254"/>
        <end position="278"/>
    </location>
</feature>
<feature type="compositionally biased region" description="Polar residues" evidence="1">
    <location>
        <begin position="577"/>
        <end position="601"/>
    </location>
</feature>
<evidence type="ECO:0000256" key="1">
    <source>
        <dbReference type="SAM" id="MobiDB-lite"/>
    </source>
</evidence>
<feature type="compositionally biased region" description="Basic residues" evidence="1">
    <location>
        <begin position="222"/>
        <end position="240"/>
    </location>
</feature>
<feature type="compositionally biased region" description="Basic and acidic residues" evidence="1">
    <location>
        <begin position="141"/>
        <end position="156"/>
    </location>
</feature>
<feature type="compositionally biased region" description="Polar residues" evidence="1">
    <location>
        <begin position="379"/>
        <end position="392"/>
    </location>
</feature>
<accession>A0A9P7YJJ4</accession>
<evidence type="ECO:0000313" key="3">
    <source>
        <dbReference type="Proteomes" id="UP000824998"/>
    </source>
</evidence>
<dbReference type="Proteomes" id="UP000824998">
    <property type="component" value="Unassembled WGS sequence"/>
</dbReference>
<gene>
    <name evidence="2" type="ORF">BJ875DRAFT_509889</name>
</gene>
<proteinExistence type="predicted"/>
<feature type="compositionally biased region" description="Basic and acidic residues" evidence="1">
    <location>
        <begin position="291"/>
        <end position="305"/>
    </location>
</feature>
<dbReference type="OrthoDB" id="5415512at2759"/>
<feature type="compositionally biased region" description="Polar residues" evidence="1">
    <location>
        <begin position="956"/>
        <end position="966"/>
    </location>
</feature>
<evidence type="ECO:0000313" key="2">
    <source>
        <dbReference type="EMBL" id="KAG9234362.1"/>
    </source>
</evidence>
<protein>
    <submittedName>
        <fullName evidence="2">Uncharacterized protein</fullName>
    </submittedName>
</protein>
<feature type="compositionally biased region" description="Polar residues" evidence="1">
    <location>
        <begin position="837"/>
        <end position="847"/>
    </location>
</feature>
<feature type="compositionally biased region" description="Basic and acidic residues" evidence="1">
    <location>
        <begin position="685"/>
        <end position="698"/>
    </location>
</feature>
<dbReference type="EMBL" id="MU251466">
    <property type="protein sequence ID" value="KAG9234362.1"/>
    <property type="molecule type" value="Genomic_DNA"/>
</dbReference>
<feature type="region of interest" description="Disordered" evidence="1">
    <location>
        <begin position="137"/>
        <end position="162"/>
    </location>
</feature>
<organism evidence="2 3">
    <name type="scientific">Amylocarpus encephaloides</name>
    <dbReference type="NCBI Taxonomy" id="45428"/>
    <lineage>
        <taxon>Eukaryota</taxon>
        <taxon>Fungi</taxon>
        <taxon>Dikarya</taxon>
        <taxon>Ascomycota</taxon>
        <taxon>Pezizomycotina</taxon>
        <taxon>Leotiomycetes</taxon>
        <taxon>Helotiales</taxon>
        <taxon>Helotiales incertae sedis</taxon>
        <taxon>Amylocarpus</taxon>
    </lineage>
</organism>
<sequence length="966" mass="110818">MPMRYRNPHEDRVGSEMVIPAGKPYLTKVNGKLVMARNKKDKPFQRGIDLLTGELLSLPVQKRSKSVPPTPRPLIISGIPYYPHPPPLRSDGLLQPQPLLVPQMIQPAPILVRVNPDAPELTQQDFDKLVKVSSHFNPVAKETHKQKPEEVKKSTEDEASAQNSIKITIHACAKCGRIRSRKYHHEHPIKSGELPPPDYCRKCQRDSSSTSGERSPVEYKKSKSKSNGKKTRRRCHRGRPRSGPVEHIMTIEAEIPRREEERGRRGRPSRESRDDEVQHNSSRTQSTVRVRVHEQREERRQDSPPHKRSPSPIYRYVQASRRGSSQQPQTSKPRNFSEEVPQTRGPPLSDYYRHVQRSRPQSRQSSRSWQRSPSPHSQDFGQDTQQTCQRSPSLMYRHVPAPRSQPKQRSQSSHAQDFRHRYRETRERSGSSAYGRGPEGYDGELPMPIKTSTKKPSVQLFDKGYLKELNDAIPLPPTPVQQSPQRPLRHWASRESNYSNGGNAYAGRSQPGGQHWGSANDLEDMLAQPSQPATKQKGSRHFISQENVMDNLEKLFATSDDLFPEQRTRERAGWENNYDSDGFNFSGSSRPIRQPHMSNWENHSDDWKNGSTRPSQPLREPNIRQRESAQNSYERINDISTSTHEASGRRRRERRSPPVPQPRRRRRHDLHPDNHNQKAVVTETYVDKRARQTEEERRLRKITGTQSPGSKESLGQFSERREAVRYYQNDWEGTGSPVATAREPASRKGYRRNAPTDPSLADAESVYGMERCNLPRAPTPPSESAYSQGPSPVWDWNGLDEEPYLRSSASEMTVRHDRAYAENRQHQSLPRHVPRLTNGTSRQSSFVEGQQREENRRREHERMPSATDFRGDNHWTYRNSRDGSAGPGTPNKHVTFKESEASRNAYNQSETPVFPDFDWGDDTGFDIPPPRDQNQGDWRQNSGADNGGSSNGDSSWEQGDSTWWFR</sequence>
<feature type="region of interest" description="Disordered" evidence="1">
    <location>
        <begin position="573"/>
        <end position="719"/>
    </location>
</feature>
<name>A0A9P7YJJ4_9HELO</name>
<feature type="compositionally biased region" description="Basic and acidic residues" evidence="1">
    <location>
        <begin position="416"/>
        <end position="429"/>
    </location>
</feature>
<feature type="compositionally biased region" description="Polar residues" evidence="1">
    <location>
        <begin position="528"/>
        <end position="539"/>
    </location>
</feature>
<feature type="compositionally biased region" description="Polar residues" evidence="1">
    <location>
        <begin position="703"/>
        <end position="716"/>
    </location>
</feature>
<feature type="compositionally biased region" description="Basic and acidic residues" evidence="1">
    <location>
        <begin position="850"/>
        <end position="881"/>
    </location>
</feature>
<feature type="compositionally biased region" description="Polar residues" evidence="1">
    <location>
        <begin position="321"/>
        <end position="334"/>
    </location>
</feature>
<keyword evidence="3" id="KW-1185">Reference proteome</keyword>
<feature type="region of interest" description="Disordered" evidence="1">
    <location>
        <begin position="184"/>
        <end position="456"/>
    </location>
</feature>
<feature type="region of interest" description="Disordered" evidence="1">
    <location>
        <begin position="821"/>
        <end position="966"/>
    </location>
</feature>
<feature type="compositionally biased region" description="Polar residues" evidence="1">
    <location>
        <begin position="628"/>
        <end position="645"/>
    </location>
</feature>
<feature type="compositionally biased region" description="Low complexity" evidence="1">
    <location>
        <begin position="402"/>
        <end position="413"/>
    </location>
</feature>
<feature type="region of interest" description="Disordered" evidence="1">
    <location>
        <begin position="731"/>
        <end position="762"/>
    </location>
</feature>
<comment type="caution">
    <text evidence="2">The sequence shown here is derived from an EMBL/GenBank/DDBJ whole genome shotgun (WGS) entry which is preliminary data.</text>
</comment>
<dbReference type="AlphaFoldDB" id="A0A9P7YJJ4"/>
<feature type="region of interest" description="Disordered" evidence="1">
    <location>
        <begin position="472"/>
        <end position="539"/>
    </location>
</feature>
<reference evidence="2" key="1">
    <citation type="journal article" date="2021" name="IMA Fungus">
        <title>Genomic characterization of three marine fungi, including Emericellopsis atlantica sp. nov. with signatures of a generalist lifestyle and marine biomass degradation.</title>
        <authorList>
            <person name="Hagestad O.C."/>
            <person name="Hou L."/>
            <person name="Andersen J.H."/>
            <person name="Hansen E.H."/>
            <person name="Altermark B."/>
            <person name="Li C."/>
            <person name="Kuhnert E."/>
            <person name="Cox R.J."/>
            <person name="Crous P.W."/>
            <person name="Spatafora J.W."/>
            <person name="Lail K."/>
            <person name="Amirebrahimi M."/>
            <person name="Lipzen A."/>
            <person name="Pangilinan J."/>
            <person name="Andreopoulos W."/>
            <person name="Hayes R.D."/>
            <person name="Ng V."/>
            <person name="Grigoriev I.V."/>
            <person name="Jackson S.A."/>
            <person name="Sutton T.D.S."/>
            <person name="Dobson A.D.W."/>
            <person name="Rama T."/>
        </authorList>
    </citation>
    <scope>NUCLEOTIDE SEQUENCE</scope>
    <source>
        <strain evidence="2">TRa018bII</strain>
    </source>
</reference>